<dbReference type="GO" id="GO:0000298">
    <property type="term" value="F:endopolyphosphatase activity"/>
    <property type="evidence" value="ECO:0007669"/>
    <property type="project" value="TreeGrafter"/>
</dbReference>
<accession>A0AAD7DXB4</accession>
<keyword evidence="2" id="KW-0325">Glycoprotein</keyword>
<comment type="caution">
    <text evidence="3">The sequence shown here is derived from an EMBL/GenBank/DDBJ whole genome shotgun (WGS) entry which is preliminary data.</text>
</comment>
<dbReference type="PANTHER" id="PTHR10340:SF55">
    <property type="entry name" value="ENDOPOLYPHOSPHATASE"/>
    <property type="match status" value="1"/>
</dbReference>
<dbReference type="PANTHER" id="PTHR10340">
    <property type="entry name" value="SPHINGOMYELIN PHOSPHODIESTERASE"/>
    <property type="match status" value="1"/>
</dbReference>
<evidence type="ECO:0000256" key="1">
    <source>
        <dbReference type="ARBA" id="ARBA00022801"/>
    </source>
</evidence>
<dbReference type="GO" id="GO:0006798">
    <property type="term" value="P:polyphosphate catabolic process"/>
    <property type="evidence" value="ECO:0007669"/>
    <property type="project" value="TreeGrafter"/>
</dbReference>
<evidence type="ECO:0000256" key="2">
    <source>
        <dbReference type="ARBA" id="ARBA00023180"/>
    </source>
</evidence>
<dbReference type="Gene3D" id="3.60.21.10">
    <property type="match status" value="1"/>
</dbReference>
<dbReference type="GO" id="GO:0000324">
    <property type="term" value="C:fungal-type vacuole"/>
    <property type="evidence" value="ECO:0007669"/>
    <property type="project" value="TreeGrafter"/>
</dbReference>
<keyword evidence="1" id="KW-0378">Hydrolase</keyword>
<sequence>MLYIVSLYHHRLRIAIFVDVCATACSMVHTTMLSTTVLLILCSGMLDVSAAPQQVPFDVSAAAKPRKLHGRFLHTCIRSVVPTKNVRGNRMSPKERQEEENIAGWYGLPYSDCDSPFRLTNFTLDFIEKKWASEIDFVIWTGDNARHDNDRKLPRTPPEIYDLNRAVATKMASVFTSRGIPVVPSLGNNDVWPHNIMIPGPNSITNEFASIWKAFIPFPHLQIFQRGAYYAVEVVPDAVAVVSLNTMYFYDSNKAVGGCEFKDRDDAGNLQFDWLEVQLKGFRARGMQVWISGPCRDYCANQCRLSKRVGHVPPSPGNYFPECYVRYVELALRFQDTILGHLYGHMNADHFFFLEANDLELIEPPKVANDGDLFETLLTDFAAIPKAKDIDLDNYAVINVSPSVVPNPYLPSFRVFSYNVTGAPTSRLKGRKHGHHRGDRKNKETQCKLDEYRETWKCQLNESWHSDPNAPSRSNQLWTPLGYAQYYIPHLEEGNKSHTPSFKLEYVTYEQDTLGGSEGVYPVPLKNLPGKLKKRHTPYGLGDLTVGEWVALARRMGSSKKLKSFFRTYMYMN</sequence>
<name>A0AAD7DXB4_MYCRO</name>
<dbReference type="GO" id="GO:0004309">
    <property type="term" value="F:exopolyphosphatase activity"/>
    <property type="evidence" value="ECO:0007669"/>
    <property type="project" value="TreeGrafter"/>
</dbReference>
<proteinExistence type="predicted"/>
<dbReference type="GO" id="GO:0008081">
    <property type="term" value="F:phosphoric diester hydrolase activity"/>
    <property type="evidence" value="ECO:0007669"/>
    <property type="project" value="TreeGrafter"/>
</dbReference>
<dbReference type="SUPFAM" id="SSF56300">
    <property type="entry name" value="Metallo-dependent phosphatases"/>
    <property type="match status" value="1"/>
</dbReference>
<dbReference type="EMBL" id="JARKIE010000021">
    <property type="protein sequence ID" value="KAJ7700104.1"/>
    <property type="molecule type" value="Genomic_DNA"/>
</dbReference>
<keyword evidence="4" id="KW-1185">Reference proteome</keyword>
<reference evidence="3" key="1">
    <citation type="submission" date="2023-03" db="EMBL/GenBank/DDBJ databases">
        <title>Massive genome expansion in bonnet fungi (Mycena s.s.) driven by repeated elements and novel gene families across ecological guilds.</title>
        <authorList>
            <consortium name="Lawrence Berkeley National Laboratory"/>
            <person name="Harder C.B."/>
            <person name="Miyauchi S."/>
            <person name="Viragh M."/>
            <person name="Kuo A."/>
            <person name="Thoen E."/>
            <person name="Andreopoulos B."/>
            <person name="Lu D."/>
            <person name="Skrede I."/>
            <person name="Drula E."/>
            <person name="Henrissat B."/>
            <person name="Morin E."/>
            <person name="Kohler A."/>
            <person name="Barry K."/>
            <person name="LaButti K."/>
            <person name="Morin E."/>
            <person name="Salamov A."/>
            <person name="Lipzen A."/>
            <person name="Mereny Z."/>
            <person name="Hegedus B."/>
            <person name="Baldrian P."/>
            <person name="Stursova M."/>
            <person name="Weitz H."/>
            <person name="Taylor A."/>
            <person name="Grigoriev I.V."/>
            <person name="Nagy L.G."/>
            <person name="Martin F."/>
            <person name="Kauserud H."/>
        </authorList>
    </citation>
    <scope>NUCLEOTIDE SEQUENCE</scope>
    <source>
        <strain evidence="3">CBHHK067</strain>
    </source>
</reference>
<dbReference type="Proteomes" id="UP001221757">
    <property type="component" value="Unassembled WGS sequence"/>
</dbReference>
<evidence type="ECO:0008006" key="5">
    <source>
        <dbReference type="Google" id="ProtNLM"/>
    </source>
</evidence>
<gene>
    <name evidence="3" type="ORF">B0H17DRAFT_279239</name>
</gene>
<evidence type="ECO:0000313" key="4">
    <source>
        <dbReference type="Proteomes" id="UP001221757"/>
    </source>
</evidence>
<dbReference type="GO" id="GO:0005615">
    <property type="term" value="C:extracellular space"/>
    <property type="evidence" value="ECO:0007669"/>
    <property type="project" value="TreeGrafter"/>
</dbReference>
<organism evidence="3 4">
    <name type="scientific">Mycena rosella</name>
    <name type="common">Pink bonnet</name>
    <name type="synonym">Agaricus rosellus</name>
    <dbReference type="NCBI Taxonomy" id="1033263"/>
    <lineage>
        <taxon>Eukaryota</taxon>
        <taxon>Fungi</taxon>
        <taxon>Dikarya</taxon>
        <taxon>Basidiomycota</taxon>
        <taxon>Agaricomycotina</taxon>
        <taxon>Agaricomycetes</taxon>
        <taxon>Agaricomycetidae</taxon>
        <taxon>Agaricales</taxon>
        <taxon>Marasmiineae</taxon>
        <taxon>Mycenaceae</taxon>
        <taxon>Mycena</taxon>
    </lineage>
</organism>
<protein>
    <recommendedName>
        <fullName evidence="5">Endopolyphosphatase</fullName>
    </recommendedName>
</protein>
<evidence type="ECO:0000313" key="3">
    <source>
        <dbReference type="EMBL" id="KAJ7700104.1"/>
    </source>
</evidence>
<dbReference type="InterPro" id="IPR029052">
    <property type="entry name" value="Metallo-depent_PP-like"/>
</dbReference>
<dbReference type="AlphaFoldDB" id="A0AAD7DXB4"/>